<dbReference type="EMBL" id="CXWD01000027">
    <property type="protein sequence ID" value="CTQ76487.1"/>
    <property type="molecule type" value="Genomic_DNA"/>
</dbReference>
<organism evidence="1 2">
    <name type="scientific">Roseibium alexandrii</name>
    <dbReference type="NCBI Taxonomy" id="388408"/>
    <lineage>
        <taxon>Bacteria</taxon>
        <taxon>Pseudomonadati</taxon>
        <taxon>Pseudomonadota</taxon>
        <taxon>Alphaproteobacteria</taxon>
        <taxon>Hyphomicrobiales</taxon>
        <taxon>Stappiaceae</taxon>
        <taxon>Roseibium</taxon>
    </lineage>
</organism>
<evidence type="ECO:0000313" key="2">
    <source>
        <dbReference type="Proteomes" id="UP000053235"/>
    </source>
</evidence>
<dbReference type="AlphaFoldDB" id="A0A0M7AP98"/>
<accession>A0A0M7AP98</accession>
<protein>
    <submittedName>
        <fullName evidence="1">Uncharacterized protein</fullName>
    </submittedName>
</protein>
<evidence type="ECO:0000313" key="1">
    <source>
        <dbReference type="EMBL" id="CTQ76487.1"/>
    </source>
</evidence>
<reference evidence="2" key="1">
    <citation type="submission" date="2015-07" db="EMBL/GenBank/DDBJ databases">
        <authorList>
            <person name="Rodrigo-Torres Lidia"/>
            <person name="Arahal R.David."/>
        </authorList>
    </citation>
    <scope>NUCLEOTIDE SEQUENCE [LARGE SCALE GENOMIC DNA]</scope>
    <source>
        <strain evidence="2">CECT 5112</strain>
    </source>
</reference>
<gene>
    <name evidence="1" type="ORF">LAX5112_04608</name>
</gene>
<proteinExistence type="predicted"/>
<dbReference type="RefSeq" id="WP_055673795.1">
    <property type="nucleotide sequence ID" value="NZ_CXWD01000027.1"/>
</dbReference>
<keyword evidence="2" id="KW-1185">Reference proteome</keyword>
<dbReference type="Proteomes" id="UP000053235">
    <property type="component" value="Unassembled WGS sequence"/>
</dbReference>
<name>A0A0M7AP98_9HYPH</name>
<sequence length="294" mass="32543">MTTSIEAAEQLAAKSTPNKLLVRLSTVCKALSANRGIDTNYVGATRKRWLAIHLALNMRSARKALGAVAPFARPSPTLEFQPDISGNRSDYLNDRQVIDLHFFRCMGHRMCEHQNGLAALQSDRFDIEEARKFAKTGGNAQKQLNALKLDRLHYANLFAFGAAAILSEQNKKLRTGSLNQATAIEAQITAKPPSNNANPKTWAEIFVAADLLKQLDIKVTGSAINEMRAVLFGWSKACQTRPDETLRTCRSVHRHLTGIEYPKKKSRKAARNTAAKSAVEPQSVPAPIWYQGMF</sequence>